<dbReference type="AlphaFoldDB" id="A0A2M7W1H0"/>
<keyword evidence="4" id="KW-0663">Pyridoxal phosphate</keyword>
<evidence type="ECO:0000259" key="7">
    <source>
        <dbReference type="Pfam" id="PF00266"/>
    </source>
</evidence>
<dbReference type="InterPro" id="IPR000192">
    <property type="entry name" value="Aminotrans_V_dom"/>
</dbReference>
<evidence type="ECO:0000256" key="6">
    <source>
        <dbReference type="RuleBase" id="RU004504"/>
    </source>
</evidence>
<dbReference type="InterPro" id="IPR015421">
    <property type="entry name" value="PyrdxlP-dep_Trfase_major"/>
</dbReference>
<evidence type="ECO:0000256" key="5">
    <source>
        <dbReference type="ARBA" id="ARBA00050776"/>
    </source>
</evidence>
<dbReference type="InterPro" id="IPR016454">
    <property type="entry name" value="Cysteine_dSase"/>
</dbReference>
<protein>
    <recommendedName>
        <fullName evidence="3">cysteine desulfurase</fullName>
        <ecNumber evidence="3">2.8.1.7</ecNumber>
    </recommendedName>
</protein>
<dbReference type="PROSITE" id="PS00595">
    <property type="entry name" value="AA_TRANSFER_CLASS_5"/>
    <property type="match status" value="1"/>
</dbReference>
<evidence type="ECO:0000313" key="8">
    <source>
        <dbReference type="EMBL" id="PJA13436.1"/>
    </source>
</evidence>
<dbReference type="InterPro" id="IPR020578">
    <property type="entry name" value="Aminotrans_V_PyrdxlP_BS"/>
</dbReference>
<reference evidence="9" key="1">
    <citation type="submission" date="2017-09" db="EMBL/GenBank/DDBJ databases">
        <title>Depth-based differentiation of microbial function through sediment-hosted aquifers and enrichment of novel symbionts in the deep terrestrial subsurface.</title>
        <authorList>
            <person name="Probst A.J."/>
            <person name="Ladd B."/>
            <person name="Jarett J.K."/>
            <person name="Geller-Mcgrath D.E."/>
            <person name="Sieber C.M.K."/>
            <person name="Emerson J.B."/>
            <person name="Anantharaman K."/>
            <person name="Thomas B.C."/>
            <person name="Malmstrom R."/>
            <person name="Stieglmeier M."/>
            <person name="Klingl A."/>
            <person name="Woyke T."/>
            <person name="Ryan C.M."/>
            <person name="Banfield J.F."/>
        </authorList>
    </citation>
    <scope>NUCLEOTIDE SEQUENCE [LARGE SCALE GENOMIC DNA]</scope>
</reference>
<dbReference type="EMBL" id="PFQB01000086">
    <property type="protein sequence ID" value="PJA13436.1"/>
    <property type="molecule type" value="Genomic_DNA"/>
</dbReference>
<dbReference type="GO" id="GO:0031071">
    <property type="term" value="F:cysteine desulfurase activity"/>
    <property type="evidence" value="ECO:0007669"/>
    <property type="project" value="UniProtKB-EC"/>
</dbReference>
<dbReference type="SUPFAM" id="SSF53383">
    <property type="entry name" value="PLP-dependent transferases"/>
    <property type="match status" value="1"/>
</dbReference>
<dbReference type="PANTHER" id="PTHR43586:SF8">
    <property type="entry name" value="CYSTEINE DESULFURASE 1, CHLOROPLASTIC"/>
    <property type="match status" value="1"/>
</dbReference>
<proteinExistence type="inferred from homology"/>
<evidence type="ECO:0000256" key="3">
    <source>
        <dbReference type="ARBA" id="ARBA00012239"/>
    </source>
</evidence>
<dbReference type="Gene3D" id="3.90.1150.10">
    <property type="entry name" value="Aspartate Aminotransferase, domain 1"/>
    <property type="match status" value="1"/>
</dbReference>
<evidence type="ECO:0000256" key="1">
    <source>
        <dbReference type="ARBA" id="ARBA00001933"/>
    </source>
</evidence>
<dbReference type="PANTHER" id="PTHR43586">
    <property type="entry name" value="CYSTEINE DESULFURASE"/>
    <property type="match status" value="1"/>
</dbReference>
<gene>
    <name evidence="8" type="ORF">COX64_03375</name>
</gene>
<evidence type="ECO:0000313" key="9">
    <source>
        <dbReference type="Proteomes" id="UP000228952"/>
    </source>
</evidence>
<dbReference type="InterPro" id="IPR015424">
    <property type="entry name" value="PyrdxlP-dep_Trfase"/>
</dbReference>
<comment type="catalytic activity">
    <reaction evidence="5">
        <text>(sulfur carrier)-H + L-cysteine = (sulfur carrier)-SH + L-alanine</text>
        <dbReference type="Rhea" id="RHEA:43892"/>
        <dbReference type="Rhea" id="RHEA-COMP:14737"/>
        <dbReference type="Rhea" id="RHEA-COMP:14739"/>
        <dbReference type="ChEBI" id="CHEBI:29917"/>
        <dbReference type="ChEBI" id="CHEBI:35235"/>
        <dbReference type="ChEBI" id="CHEBI:57972"/>
        <dbReference type="ChEBI" id="CHEBI:64428"/>
        <dbReference type="EC" id="2.8.1.7"/>
    </reaction>
</comment>
<organism evidence="8 9">
    <name type="scientific">Candidatus Dojkabacteria bacterium CG_4_10_14_0_2_um_filter_Dojkabacteria_WS6_41_15</name>
    <dbReference type="NCBI Taxonomy" id="2014249"/>
    <lineage>
        <taxon>Bacteria</taxon>
        <taxon>Candidatus Dojkabacteria</taxon>
    </lineage>
</organism>
<name>A0A2M7W1H0_9BACT</name>
<comment type="caution">
    <text evidence="8">The sequence shown here is derived from an EMBL/GenBank/DDBJ whole genome shotgun (WGS) entry which is preliminary data.</text>
</comment>
<comment type="cofactor">
    <cofactor evidence="1 6">
        <name>pyridoxal 5'-phosphate</name>
        <dbReference type="ChEBI" id="CHEBI:597326"/>
    </cofactor>
</comment>
<feature type="domain" description="Aminotransferase class V" evidence="7">
    <location>
        <begin position="21"/>
        <end position="395"/>
    </location>
</feature>
<dbReference type="Gene3D" id="3.40.640.10">
    <property type="entry name" value="Type I PLP-dependent aspartate aminotransferase-like (Major domain)"/>
    <property type="match status" value="1"/>
</dbReference>
<dbReference type="InterPro" id="IPR015422">
    <property type="entry name" value="PyrdxlP-dep_Trfase_small"/>
</dbReference>
<dbReference type="Proteomes" id="UP000228952">
    <property type="component" value="Unassembled WGS sequence"/>
</dbReference>
<dbReference type="EC" id="2.8.1.7" evidence="3"/>
<comment type="similarity">
    <text evidence="2">Belongs to the class-V pyridoxal-phosphate-dependent aminotransferase family. Csd subfamily.</text>
</comment>
<evidence type="ECO:0000256" key="4">
    <source>
        <dbReference type="ARBA" id="ARBA00022898"/>
    </source>
</evidence>
<sequence>MNQYRKDFPLLATKMNHKPLVYFDFAATTPKPTTVITAIAKYLQEKTGNPGRSTHTLAFNANVAIECVRTKFLEFLHATTSHRVIFAKNATEAINLVAHSLAVTYRGQGVKPTIITTEAEHHANLLPWINLQSNEGFDLMVISVKKDGAIDIPALLAEMRKYKGAFLAITHYSNVTGNITELKQLIATAKENDITILLDATQSAAHAPIHLQDTPVDYLVVSAHKMYGPEGIGALVVSNTAFSSLQPLILGGGMVETVTTSNYIAKTDEGKFEAGTPNTAGIIGFGHSLDYLSSIGIDTIQQAEKKLSEYFLNKAKMVKQLHLLGRTDLNNRSPIFSFTLSSIHPHDVAEFMDQQGIAVRAGYHCAEPLHKALNSPGSVRVSLSFLNTTEEIDYFFAILSECLLKYD</sequence>
<dbReference type="Pfam" id="PF00266">
    <property type="entry name" value="Aminotran_5"/>
    <property type="match status" value="1"/>
</dbReference>
<evidence type="ECO:0000256" key="2">
    <source>
        <dbReference type="ARBA" id="ARBA00010447"/>
    </source>
</evidence>
<dbReference type="PIRSF" id="PIRSF005572">
    <property type="entry name" value="NifS"/>
    <property type="match status" value="1"/>
</dbReference>
<accession>A0A2M7W1H0</accession>